<dbReference type="Proteomes" id="UP000095282">
    <property type="component" value="Unplaced"/>
</dbReference>
<dbReference type="Gene3D" id="1.20.1070.10">
    <property type="entry name" value="Rhodopsin 7-helix transmembrane proteins"/>
    <property type="match status" value="1"/>
</dbReference>
<feature type="transmembrane region" description="Helical" evidence="1">
    <location>
        <begin position="117"/>
        <end position="138"/>
    </location>
</feature>
<keyword evidence="1" id="KW-0812">Transmembrane</keyword>
<dbReference type="Pfam" id="PF10322">
    <property type="entry name" value="7TM_GPCR_Sru"/>
    <property type="match status" value="1"/>
</dbReference>
<dbReference type="STRING" id="1561998.A0A1I7UW63"/>
<keyword evidence="1" id="KW-1133">Transmembrane helix</keyword>
<evidence type="ECO:0000313" key="3">
    <source>
        <dbReference type="WBParaSite" id="Csp11.Scaffold630.g19952.t1"/>
    </source>
</evidence>
<keyword evidence="1" id="KW-0472">Membrane</keyword>
<keyword evidence="2" id="KW-1185">Reference proteome</keyword>
<dbReference type="PANTHER" id="PTHR46045:SF13">
    <property type="entry name" value="SERPENTINE RECEPTOR, CLASS U"/>
    <property type="match status" value="1"/>
</dbReference>
<feature type="transmembrane region" description="Helical" evidence="1">
    <location>
        <begin position="150"/>
        <end position="170"/>
    </location>
</feature>
<accession>A0A1I7UW63</accession>
<reference evidence="3" key="1">
    <citation type="submission" date="2016-11" db="UniProtKB">
        <authorList>
            <consortium name="WormBaseParasite"/>
        </authorList>
    </citation>
    <scope>IDENTIFICATION</scope>
</reference>
<proteinExistence type="predicted"/>
<organism evidence="2 3">
    <name type="scientific">Caenorhabditis tropicalis</name>
    <dbReference type="NCBI Taxonomy" id="1561998"/>
    <lineage>
        <taxon>Eukaryota</taxon>
        <taxon>Metazoa</taxon>
        <taxon>Ecdysozoa</taxon>
        <taxon>Nematoda</taxon>
        <taxon>Chromadorea</taxon>
        <taxon>Rhabditida</taxon>
        <taxon>Rhabditina</taxon>
        <taxon>Rhabditomorpha</taxon>
        <taxon>Rhabditoidea</taxon>
        <taxon>Rhabditidae</taxon>
        <taxon>Peloderinae</taxon>
        <taxon>Caenorhabditis</taxon>
    </lineage>
</organism>
<dbReference type="InterPro" id="IPR003839">
    <property type="entry name" value="7TM_GPCR_serpentine_rcpt_Sru"/>
</dbReference>
<dbReference type="AlphaFoldDB" id="A0A1I7UW63"/>
<feature type="transmembrane region" description="Helical" evidence="1">
    <location>
        <begin position="20"/>
        <end position="42"/>
    </location>
</feature>
<feature type="transmembrane region" description="Helical" evidence="1">
    <location>
        <begin position="244"/>
        <end position="272"/>
    </location>
</feature>
<evidence type="ECO:0000256" key="1">
    <source>
        <dbReference type="SAM" id="Phobius"/>
    </source>
</evidence>
<protein>
    <submittedName>
        <fullName evidence="3">Serpentine Receptor, class U</fullName>
    </submittedName>
</protein>
<dbReference type="WBParaSite" id="Csp11.Scaffold630.g19952.t1">
    <property type="protein sequence ID" value="Csp11.Scaffold630.g19952.t1"/>
    <property type="gene ID" value="Csp11.Scaffold630.g19952"/>
</dbReference>
<feature type="transmembrane region" description="Helical" evidence="1">
    <location>
        <begin position="63"/>
        <end position="81"/>
    </location>
</feature>
<feature type="transmembrane region" description="Helical" evidence="1">
    <location>
        <begin position="201"/>
        <end position="223"/>
    </location>
</feature>
<dbReference type="eggNOG" id="ENOG502TFHM">
    <property type="taxonomic scope" value="Eukaryota"/>
</dbReference>
<evidence type="ECO:0000313" key="2">
    <source>
        <dbReference type="Proteomes" id="UP000095282"/>
    </source>
</evidence>
<sequence length="324" mass="37526">MNNVSINGDERYINYKFNPFIIPVYAAAFPLIYLIPTVFIILKIIRVYIGVIIGKQKDTIMNPNVFTVIVFQLSSNFLYMLSDYSTIRLPSTGIMTSWCASQQPNHGLKILFFSSVYFNYTTMLFPTLLSALRLIPVYKPMKLEQLCSRLVRICIPLILIYPFFFTFPIFPALGDCRQLLGAYPFGSIYVYWSHSWFDLKLSGFLLCNLVFWLIVCTIMNIVLYRKLESLRNKNKSCKIRKAEISLTLTTISMLSAYITNLALVIVAIYWPFLAVYLVAIRPYGSDCDFVLVPWMFYLTHPIFKEKEIVPTQMRRIPTDNSDVP</sequence>
<dbReference type="PANTHER" id="PTHR46045">
    <property type="entry name" value="SERPENTINE RECEPTOR, CLASS U-RELATED"/>
    <property type="match status" value="1"/>
</dbReference>
<name>A0A1I7UW63_9PELO</name>